<evidence type="ECO:0000256" key="2">
    <source>
        <dbReference type="ARBA" id="ARBA00004664"/>
    </source>
</evidence>
<dbReference type="EC" id="5.3.1.24" evidence="3 9"/>
<proteinExistence type="inferred from homology"/>
<comment type="caution">
    <text evidence="12">The sequence shown here is derived from an EMBL/GenBank/DDBJ whole genome shotgun (WGS) entry which is preliminary data.</text>
</comment>
<dbReference type="Pfam" id="PF00697">
    <property type="entry name" value="PRAI"/>
    <property type="match status" value="1"/>
</dbReference>
<evidence type="ECO:0000313" key="13">
    <source>
        <dbReference type="Proteomes" id="UP000533469"/>
    </source>
</evidence>
<evidence type="ECO:0000256" key="9">
    <source>
        <dbReference type="HAMAP-Rule" id="MF_00135"/>
    </source>
</evidence>
<gene>
    <name evidence="9" type="primary">trpF</name>
    <name evidence="12" type="ORF">FHS55_001245</name>
</gene>
<evidence type="ECO:0000259" key="11">
    <source>
        <dbReference type="Pfam" id="PF00697"/>
    </source>
</evidence>
<dbReference type="EMBL" id="JACICD010000002">
    <property type="protein sequence ID" value="MBB3770650.1"/>
    <property type="molecule type" value="Genomic_DNA"/>
</dbReference>
<dbReference type="PANTHER" id="PTHR42894:SF1">
    <property type="entry name" value="N-(5'-PHOSPHORIBOSYL)ANTHRANILATE ISOMERASE"/>
    <property type="match status" value="1"/>
</dbReference>
<evidence type="ECO:0000256" key="1">
    <source>
        <dbReference type="ARBA" id="ARBA00001164"/>
    </source>
</evidence>
<keyword evidence="7 9" id="KW-0057">Aromatic amino acid biosynthesis</keyword>
<dbReference type="CDD" id="cd00405">
    <property type="entry name" value="PRAI"/>
    <property type="match status" value="1"/>
</dbReference>
<feature type="compositionally biased region" description="Low complexity" evidence="10">
    <location>
        <begin position="215"/>
        <end position="235"/>
    </location>
</feature>
<organism evidence="12 13">
    <name type="scientific">Ancylobacter tetraedralis</name>
    <dbReference type="NCBI Taxonomy" id="217068"/>
    <lineage>
        <taxon>Bacteria</taxon>
        <taxon>Pseudomonadati</taxon>
        <taxon>Pseudomonadota</taxon>
        <taxon>Alphaproteobacteria</taxon>
        <taxon>Hyphomicrobiales</taxon>
        <taxon>Xanthobacteraceae</taxon>
        <taxon>Ancylobacter</taxon>
    </lineage>
</organism>
<keyword evidence="5 9" id="KW-0028">Amino-acid biosynthesis</keyword>
<evidence type="ECO:0000256" key="3">
    <source>
        <dbReference type="ARBA" id="ARBA00012572"/>
    </source>
</evidence>
<feature type="region of interest" description="Disordered" evidence="10">
    <location>
        <begin position="213"/>
        <end position="235"/>
    </location>
</feature>
<dbReference type="GO" id="GO:0004640">
    <property type="term" value="F:phosphoribosylanthranilate isomerase activity"/>
    <property type="evidence" value="ECO:0007669"/>
    <property type="project" value="UniProtKB-UniRule"/>
</dbReference>
<evidence type="ECO:0000256" key="10">
    <source>
        <dbReference type="SAM" id="MobiDB-lite"/>
    </source>
</evidence>
<feature type="domain" description="N-(5'phosphoribosyl) anthranilate isomerase (PRAI)" evidence="11">
    <location>
        <begin position="5"/>
        <end position="208"/>
    </location>
</feature>
<evidence type="ECO:0000256" key="7">
    <source>
        <dbReference type="ARBA" id="ARBA00023141"/>
    </source>
</evidence>
<dbReference type="Gene3D" id="3.20.20.70">
    <property type="entry name" value="Aldolase class I"/>
    <property type="match status" value="1"/>
</dbReference>
<dbReference type="Proteomes" id="UP000533469">
    <property type="component" value="Unassembled WGS sequence"/>
</dbReference>
<keyword evidence="8 9" id="KW-0413">Isomerase</keyword>
<evidence type="ECO:0000256" key="8">
    <source>
        <dbReference type="ARBA" id="ARBA00023235"/>
    </source>
</evidence>
<dbReference type="SUPFAM" id="SSF51366">
    <property type="entry name" value="Ribulose-phoshate binding barrel"/>
    <property type="match status" value="1"/>
</dbReference>
<dbReference type="InterPro" id="IPR044643">
    <property type="entry name" value="TrpF_fam"/>
</dbReference>
<comment type="catalytic activity">
    <reaction evidence="1 9">
        <text>N-(5-phospho-beta-D-ribosyl)anthranilate = 1-(2-carboxyphenylamino)-1-deoxy-D-ribulose 5-phosphate</text>
        <dbReference type="Rhea" id="RHEA:21540"/>
        <dbReference type="ChEBI" id="CHEBI:18277"/>
        <dbReference type="ChEBI" id="CHEBI:58613"/>
        <dbReference type="EC" id="5.3.1.24"/>
    </reaction>
</comment>
<comment type="pathway">
    <text evidence="2 9">Amino-acid biosynthesis; L-tryptophan biosynthesis; L-tryptophan from chorismate: step 3/5.</text>
</comment>
<evidence type="ECO:0000256" key="4">
    <source>
        <dbReference type="ARBA" id="ARBA00022272"/>
    </source>
</evidence>
<dbReference type="RefSeq" id="WP_183188832.1">
    <property type="nucleotide sequence ID" value="NZ_JACICD010000002.1"/>
</dbReference>
<accession>A0A839Z7H7</accession>
<reference evidence="12 13" key="1">
    <citation type="submission" date="2020-08" db="EMBL/GenBank/DDBJ databases">
        <title>Genomic Encyclopedia of Type Strains, Phase IV (KMG-IV): sequencing the most valuable type-strain genomes for metagenomic binning, comparative biology and taxonomic classification.</title>
        <authorList>
            <person name="Goeker M."/>
        </authorList>
    </citation>
    <scope>NUCLEOTIDE SEQUENCE [LARGE SCALE GENOMIC DNA]</scope>
    <source>
        <strain evidence="12 13">DSM 5895</strain>
    </source>
</reference>
<protein>
    <recommendedName>
        <fullName evidence="4 9">N-(5'-phosphoribosyl)anthranilate isomerase</fullName>
        <shortName evidence="9">PRAI</shortName>
        <ecNumber evidence="3 9">5.3.1.24</ecNumber>
    </recommendedName>
</protein>
<evidence type="ECO:0000256" key="5">
    <source>
        <dbReference type="ARBA" id="ARBA00022605"/>
    </source>
</evidence>
<keyword evidence="6 9" id="KW-0822">Tryptophan biosynthesis</keyword>
<comment type="similarity">
    <text evidence="9">Belongs to the TrpF family.</text>
</comment>
<evidence type="ECO:0000313" key="12">
    <source>
        <dbReference type="EMBL" id="MBB3770650.1"/>
    </source>
</evidence>
<dbReference type="PANTHER" id="PTHR42894">
    <property type="entry name" value="N-(5'-PHOSPHORIBOSYL)ANTHRANILATE ISOMERASE"/>
    <property type="match status" value="1"/>
</dbReference>
<dbReference type="HAMAP" id="MF_00135">
    <property type="entry name" value="PRAI"/>
    <property type="match status" value="1"/>
</dbReference>
<sequence>MALEIKICGLSTPETLDAALGAGADMVGMVFFPPSPRHVDLATAQALAARARGRAGIVALTVDADDATLAAIVASVRPDLLQLHGTEPPERLAILRARFGVPVMKAVGIAMPADLDRLAAYDGRADRLLLDAKPPKGAVLPGGNGVPFDWNLIAGRAFETPFLLGGGLDPANVGAAVRLIRPDGVDVSSGVERAPGIKDPDRIAAFVRAAREADTAATAPARPADTSPARETSLS</sequence>
<dbReference type="GO" id="GO:0000162">
    <property type="term" value="P:L-tryptophan biosynthetic process"/>
    <property type="evidence" value="ECO:0007669"/>
    <property type="project" value="UniProtKB-UniRule"/>
</dbReference>
<dbReference type="InterPro" id="IPR001240">
    <property type="entry name" value="PRAI_dom"/>
</dbReference>
<dbReference type="NCBIfam" id="NF002295">
    <property type="entry name" value="PRK01222.1-1"/>
    <property type="match status" value="1"/>
</dbReference>
<keyword evidence="13" id="KW-1185">Reference proteome</keyword>
<dbReference type="AlphaFoldDB" id="A0A839Z7H7"/>
<evidence type="ECO:0000256" key="6">
    <source>
        <dbReference type="ARBA" id="ARBA00022822"/>
    </source>
</evidence>
<dbReference type="InterPro" id="IPR013785">
    <property type="entry name" value="Aldolase_TIM"/>
</dbReference>
<dbReference type="UniPathway" id="UPA00035">
    <property type="reaction ID" value="UER00042"/>
</dbReference>
<name>A0A839Z7H7_9HYPH</name>
<dbReference type="InterPro" id="IPR011060">
    <property type="entry name" value="RibuloseP-bd_barrel"/>
</dbReference>